<dbReference type="PANTHER" id="PTHR12392:SF0">
    <property type="entry name" value="LADININ-1"/>
    <property type="match status" value="1"/>
</dbReference>
<evidence type="ECO:0000313" key="2">
    <source>
        <dbReference type="EMBL" id="POI24251.1"/>
    </source>
</evidence>
<dbReference type="PANTHER" id="PTHR12392">
    <property type="entry name" value="LADININ 1"/>
    <property type="match status" value="1"/>
</dbReference>
<organism evidence="2 3">
    <name type="scientific">Bambusicola thoracicus</name>
    <name type="common">Chinese bamboo-partridge</name>
    <name type="synonym">Perdix thoracica</name>
    <dbReference type="NCBI Taxonomy" id="9083"/>
    <lineage>
        <taxon>Eukaryota</taxon>
        <taxon>Metazoa</taxon>
        <taxon>Chordata</taxon>
        <taxon>Craniata</taxon>
        <taxon>Vertebrata</taxon>
        <taxon>Euteleostomi</taxon>
        <taxon>Archelosauria</taxon>
        <taxon>Archosauria</taxon>
        <taxon>Dinosauria</taxon>
        <taxon>Saurischia</taxon>
        <taxon>Theropoda</taxon>
        <taxon>Coelurosauria</taxon>
        <taxon>Aves</taxon>
        <taxon>Neognathae</taxon>
        <taxon>Galloanserae</taxon>
        <taxon>Galliformes</taxon>
        <taxon>Phasianidae</taxon>
        <taxon>Perdicinae</taxon>
        <taxon>Bambusicola</taxon>
    </lineage>
</organism>
<reference evidence="2 3" key="1">
    <citation type="submission" date="2018-01" db="EMBL/GenBank/DDBJ databases">
        <title>Comparison of the Chinese Bamboo Partridge and Red Junglefowl genome sequences highlights the importance of demography in genome evolution.</title>
        <authorList>
            <person name="Tiley G.P."/>
            <person name="Kimball R.T."/>
            <person name="Braun E.L."/>
            <person name="Burleigh J.G."/>
        </authorList>
    </citation>
    <scope>NUCLEOTIDE SEQUENCE [LARGE SCALE GENOMIC DNA]</scope>
    <source>
        <strain evidence="2">RTK389</strain>
        <tissue evidence="2">Blood</tissue>
    </source>
</reference>
<feature type="compositionally biased region" description="Polar residues" evidence="1">
    <location>
        <begin position="77"/>
        <end position="89"/>
    </location>
</feature>
<feature type="compositionally biased region" description="Basic and acidic residues" evidence="1">
    <location>
        <begin position="37"/>
        <end position="50"/>
    </location>
</feature>
<keyword evidence="3" id="KW-1185">Reference proteome</keyword>
<feature type="compositionally biased region" description="Basic and acidic residues" evidence="1">
    <location>
        <begin position="125"/>
        <end position="134"/>
    </location>
</feature>
<gene>
    <name evidence="2" type="ORF">CIB84_011999</name>
</gene>
<dbReference type="Proteomes" id="UP000237246">
    <property type="component" value="Unassembled WGS sequence"/>
</dbReference>
<name>A0A2P4SJF5_BAMTH</name>
<accession>A0A2P4SJF5</accession>
<dbReference type="AlphaFoldDB" id="A0A2P4SJF5"/>
<dbReference type="GO" id="GO:0005198">
    <property type="term" value="F:structural molecule activity"/>
    <property type="evidence" value="ECO:0007669"/>
    <property type="project" value="InterPro"/>
</dbReference>
<feature type="compositionally biased region" description="Basic and acidic residues" evidence="1">
    <location>
        <begin position="59"/>
        <end position="68"/>
    </location>
</feature>
<evidence type="ECO:0000313" key="3">
    <source>
        <dbReference type="Proteomes" id="UP000237246"/>
    </source>
</evidence>
<feature type="compositionally biased region" description="Basic and acidic residues" evidence="1">
    <location>
        <begin position="100"/>
        <end position="117"/>
    </location>
</feature>
<proteinExistence type="predicted"/>
<dbReference type="InterPro" id="IPR017404">
    <property type="entry name" value="Ladinin_1"/>
</dbReference>
<evidence type="ECO:0000256" key="1">
    <source>
        <dbReference type="SAM" id="MobiDB-lite"/>
    </source>
</evidence>
<dbReference type="EMBL" id="PPHD01042607">
    <property type="protein sequence ID" value="POI24251.1"/>
    <property type="molecule type" value="Genomic_DNA"/>
</dbReference>
<comment type="caution">
    <text evidence="2">The sequence shown here is derived from an EMBL/GenBank/DDBJ whole genome shotgun (WGS) entry which is preliminary data.</text>
</comment>
<feature type="non-terminal residue" evidence="2">
    <location>
        <position position="259"/>
    </location>
</feature>
<dbReference type="OrthoDB" id="9948606at2759"/>
<feature type="region of interest" description="Disordered" evidence="1">
    <location>
        <begin position="1"/>
        <end position="203"/>
    </location>
</feature>
<evidence type="ECO:0008006" key="4">
    <source>
        <dbReference type="Google" id="ProtNLM"/>
    </source>
</evidence>
<feature type="compositionally biased region" description="Polar residues" evidence="1">
    <location>
        <begin position="166"/>
        <end position="178"/>
    </location>
</feature>
<protein>
    <recommendedName>
        <fullName evidence="4">Ladinin-1</fullName>
    </recommendedName>
</protein>
<sequence length="259" mass="28088">MECYAGPDPAGAVSVHGWGCRPQAPVKLTAPEEDEESKLTEVLRTKEGRRMRSPMAVSEKPKQEKEQQEAGMKPRTGQGSTAAAEQGQDTAPAGEQQPEQSHERKVTARGRLQDREGSSVGTLRAEQRREEEQQRAAPELGGCRLREVKILTRTRSSSTEEKAASEGTSPPAQQVISNKQKEESESPLARSASMRIPGSSSSIEEKLEKYTSAVQRSGSVRSSLTVQKSLVVTSDGVASKRNFFEASTPSKAEPLAARK</sequence>